<evidence type="ECO:0000259" key="1">
    <source>
        <dbReference type="Pfam" id="PF13924"/>
    </source>
</evidence>
<evidence type="ECO:0000313" key="2">
    <source>
        <dbReference type="EMBL" id="OQE36844.1"/>
    </source>
</evidence>
<keyword evidence="3" id="KW-1185">Reference proteome</keyword>
<comment type="caution">
    <text evidence="2">The sequence shown here is derived from an EMBL/GenBank/DDBJ whole genome shotgun (WGS) entry which is preliminary data.</text>
</comment>
<accession>A0A1V6UEH6</accession>
<organism evidence="2 3">
    <name type="scientific">Penicillium coprophilum</name>
    <dbReference type="NCBI Taxonomy" id="36646"/>
    <lineage>
        <taxon>Eukaryota</taxon>
        <taxon>Fungi</taxon>
        <taxon>Dikarya</taxon>
        <taxon>Ascomycota</taxon>
        <taxon>Pezizomycotina</taxon>
        <taxon>Eurotiomycetes</taxon>
        <taxon>Eurotiomycetidae</taxon>
        <taxon>Eurotiales</taxon>
        <taxon>Aspergillaceae</taxon>
        <taxon>Penicillium</taxon>
    </lineage>
</organism>
<protein>
    <recommendedName>
        <fullName evidence="1">Lipocalin-like domain-containing protein</fullName>
    </recommendedName>
</protein>
<reference evidence="3" key="1">
    <citation type="journal article" date="2017" name="Nat. Microbiol.">
        <title>Global analysis of biosynthetic gene clusters reveals vast potential of secondary metabolite production in Penicillium species.</title>
        <authorList>
            <person name="Nielsen J.C."/>
            <person name="Grijseels S."/>
            <person name="Prigent S."/>
            <person name="Ji B."/>
            <person name="Dainat J."/>
            <person name="Nielsen K.F."/>
            <person name="Frisvad J.C."/>
            <person name="Workman M."/>
            <person name="Nielsen J."/>
        </authorList>
    </citation>
    <scope>NUCLEOTIDE SEQUENCE [LARGE SCALE GENOMIC DNA]</scope>
    <source>
        <strain evidence="3">IBT 31321</strain>
    </source>
</reference>
<dbReference type="EMBL" id="MDDG01000011">
    <property type="protein sequence ID" value="OQE36844.1"/>
    <property type="molecule type" value="Genomic_DNA"/>
</dbReference>
<dbReference type="InterPro" id="IPR024311">
    <property type="entry name" value="Lipocalin-like"/>
</dbReference>
<proteinExistence type="predicted"/>
<dbReference type="Pfam" id="PF13924">
    <property type="entry name" value="Lipocalin_5"/>
    <property type="match status" value="1"/>
</dbReference>
<dbReference type="Proteomes" id="UP000191500">
    <property type="component" value="Unassembled WGS sequence"/>
</dbReference>
<evidence type="ECO:0000313" key="3">
    <source>
        <dbReference type="Proteomes" id="UP000191500"/>
    </source>
</evidence>
<gene>
    <name evidence="2" type="ORF">PENCOP_c011G07300</name>
</gene>
<sequence length="158" mass="17664">MSSITETHRKLLGTWALVEYKAIDTETGHVSHPMGQEAQGFLMYSADGFVSAHLMQPGAPAFSGKDVERATQEELSGAMKHYMAYCGHYYLEEVDGGFMLKHNMEVSLFPHWLGNEQGRFVTLNGDNMELNTANSYLVDGQCVRGSVKWQKVQSPAHY</sequence>
<feature type="domain" description="Lipocalin-like" evidence="1">
    <location>
        <begin position="13"/>
        <end position="151"/>
    </location>
</feature>
<name>A0A1V6UEH6_9EURO</name>
<dbReference type="AlphaFoldDB" id="A0A1V6UEH6"/>